<proteinExistence type="predicted"/>
<gene>
    <name evidence="2" type="ORF">HaLaN_16540</name>
</gene>
<dbReference type="Proteomes" id="UP000485058">
    <property type="component" value="Unassembled WGS sequence"/>
</dbReference>
<feature type="compositionally biased region" description="Low complexity" evidence="1">
    <location>
        <begin position="105"/>
        <end position="119"/>
    </location>
</feature>
<evidence type="ECO:0000256" key="1">
    <source>
        <dbReference type="SAM" id="MobiDB-lite"/>
    </source>
</evidence>
<evidence type="ECO:0000313" key="3">
    <source>
        <dbReference type="Proteomes" id="UP000485058"/>
    </source>
</evidence>
<organism evidence="2 3">
    <name type="scientific">Haematococcus lacustris</name>
    <name type="common">Green alga</name>
    <name type="synonym">Haematococcus pluvialis</name>
    <dbReference type="NCBI Taxonomy" id="44745"/>
    <lineage>
        <taxon>Eukaryota</taxon>
        <taxon>Viridiplantae</taxon>
        <taxon>Chlorophyta</taxon>
        <taxon>core chlorophytes</taxon>
        <taxon>Chlorophyceae</taxon>
        <taxon>CS clade</taxon>
        <taxon>Chlamydomonadales</taxon>
        <taxon>Haematococcaceae</taxon>
        <taxon>Haematococcus</taxon>
    </lineage>
</organism>
<dbReference type="GO" id="GO:0016301">
    <property type="term" value="F:kinase activity"/>
    <property type="evidence" value="ECO:0007669"/>
    <property type="project" value="UniProtKB-KW"/>
</dbReference>
<keyword evidence="2" id="KW-0418">Kinase</keyword>
<sequence length="119" mass="12293">MKNLPVMGNLLRGVALRAMRRIMEDVQVAVGKIQALTAKGATVEAALRQLCGAFEEEGHANGAVPSFAVSGSDAGSDDEHDVSDAGSDLPLPALHSLAIGDSKQQRGSQSPSSQSTSSY</sequence>
<name>A0A699ZCS4_HAELA</name>
<dbReference type="EMBL" id="BLLF01001486">
    <property type="protein sequence ID" value="GFH19575.1"/>
    <property type="molecule type" value="Genomic_DNA"/>
</dbReference>
<feature type="region of interest" description="Disordered" evidence="1">
    <location>
        <begin position="63"/>
        <end position="119"/>
    </location>
</feature>
<comment type="caution">
    <text evidence="2">The sequence shown here is derived from an EMBL/GenBank/DDBJ whole genome shotgun (WGS) entry which is preliminary data.</text>
</comment>
<reference evidence="2 3" key="1">
    <citation type="submission" date="2020-02" db="EMBL/GenBank/DDBJ databases">
        <title>Draft genome sequence of Haematococcus lacustris strain NIES-144.</title>
        <authorList>
            <person name="Morimoto D."/>
            <person name="Nakagawa S."/>
            <person name="Yoshida T."/>
            <person name="Sawayama S."/>
        </authorList>
    </citation>
    <scope>NUCLEOTIDE SEQUENCE [LARGE SCALE GENOMIC DNA]</scope>
    <source>
        <strain evidence="2 3">NIES-144</strain>
    </source>
</reference>
<keyword evidence="2" id="KW-0808">Transferase</keyword>
<evidence type="ECO:0000313" key="2">
    <source>
        <dbReference type="EMBL" id="GFH19575.1"/>
    </source>
</evidence>
<accession>A0A699ZCS4</accession>
<keyword evidence="3" id="KW-1185">Reference proteome</keyword>
<protein>
    <submittedName>
        <fullName evidence="2">Protein kinase domain-containing protein</fullName>
    </submittedName>
</protein>
<dbReference type="AlphaFoldDB" id="A0A699ZCS4"/>